<reference evidence="2" key="1">
    <citation type="submission" date="2018-05" db="EMBL/GenBank/DDBJ databases">
        <authorList>
            <person name="Lanie J.A."/>
            <person name="Ng W.-L."/>
            <person name="Kazmierczak K.M."/>
            <person name="Andrzejewski T.M."/>
            <person name="Davidsen T.M."/>
            <person name="Wayne K.J."/>
            <person name="Tettelin H."/>
            <person name="Glass J.I."/>
            <person name="Rusch D."/>
            <person name="Podicherti R."/>
            <person name="Tsui H.-C.T."/>
            <person name="Winkler M.E."/>
        </authorList>
    </citation>
    <scope>NUCLEOTIDE SEQUENCE</scope>
</reference>
<feature type="non-terminal residue" evidence="2">
    <location>
        <position position="1"/>
    </location>
</feature>
<proteinExistence type="predicted"/>
<organism evidence="2">
    <name type="scientific">marine metagenome</name>
    <dbReference type="NCBI Taxonomy" id="408172"/>
    <lineage>
        <taxon>unclassified sequences</taxon>
        <taxon>metagenomes</taxon>
        <taxon>ecological metagenomes</taxon>
    </lineage>
</organism>
<protein>
    <submittedName>
        <fullName evidence="2">Uncharacterized protein</fullName>
    </submittedName>
</protein>
<evidence type="ECO:0000313" key="2">
    <source>
        <dbReference type="EMBL" id="SVB72916.1"/>
    </source>
</evidence>
<evidence type="ECO:0000256" key="1">
    <source>
        <dbReference type="SAM" id="MobiDB-lite"/>
    </source>
</evidence>
<gene>
    <name evidence="2" type="ORF">METZ01_LOCUS225770</name>
</gene>
<dbReference type="AlphaFoldDB" id="A0A382GCE3"/>
<feature type="region of interest" description="Disordered" evidence="1">
    <location>
        <begin position="58"/>
        <end position="77"/>
    </location>
</feature>
<sequence>NPPLAYDSITVQTDIVSAGQNSPLITIELELNPEIANDIDSISFSILNAFAFVSEIDPTGDNWNEETSPDSTENNDTYDDGELFNDYGIDNCPDDLENELGGCVLSEEERVFNSEGTETNGQLDWTDNVIENGAWDLGEGEEWFDIGIDGCSDIYEFGEDSCGTVENSQWAIGLDLNGDNYINDPVGDDWSLTNLNGTENNSSWDFLEPYKDWGTDGLPVSLAGDIDDNDTEGNGSYDLGEPFDDTGSDGAFNEQELGYNAVGTEGNNAFDTGERYLDCGEDNICNNVAGDDETDDYNDDPNTDNWSAIDTTRTEGNGSYDLGEEWFDWGLDGIQDSLEAFQVSSVISIERYDNSYIFDLDEEILPITPDLETDTVSLWISEIRKVDDNSLNIEVSVQSNKALKGLQFQLYHTPFTKVDTTLETYTPSIAQLGEDKLFEDFTLLPKKNYSDEELNEQLLIEYSNDLSTFLDFDSLNLFLENEEYIFSHQYSNLVFYIDT</sequence>
<name>A0A382GCE3_9ZZZZ</name>
<dbReference type="EMBL" id="UINC01054788">
    <property type="protein sequence ID" value="SVB72916.1"/>
    <property type="molecule type" value="Genomic_DNA"/>
</dbReference>
<feature type="non-terminal residue" evidence="2">
    <location>
        <position position="499"/>
    </location>
</feature>
<accession>A0A382GCE3</accession>